<dbReference type="Proteomes" id="UP000095286">
    <property type="component" value="Unplaced"/>
</dbReference>
<reference evidence="2" key="1">
    <citation type="submission" date="2016-11" db="UniProtKB">
        <authorList>
            <consortium name="WormBaseParasite"/>
        </authorList>
    </citation>
    <scope>IDENTIFICATION</scope>
    <source>
        <strain evidence="2">KR3021</strain>
    </source>
</reference>
<organism evidence="1 2">
    <name type="scientific">Rhabditophanes sp. KR3021</name>
    <dbReference type="NCBI Taxonomy" id="114890"/>
    <lineage>
        <taxon>Eukaryota</taxon>
        <taxon>Metazoa</taxon>
        <taxon>Ecdysozoa</taxon>
        <taxon>Nematoda</taxon>
        <taxon>Chromadorea</taxon>
        <taxon>Rhabditida</taxon>
        <taxon>Tylenchina</taxon>
        <taxon>Panagrolaimomorpha</taxon>
        <taxon>Strongyloidoidea</taxon>
        <taxon>Alloionematidae</taxon>
        <taxon>Rhabditophanes</taxon>
    </lineage>
</organism>
<sequence length="248" mass="29067">MESQTVNNFHKTKNQVVKFKNTVELKKTWSVFSTMDQNSYAVSEPRIVVESQTAVSLVFHPIESENVVEYQIRYYRIGISDSAITTPILTENDVLCPKFGCDWSCYLIYNLQKNPREYEFEIKARVDKIWNKYVVFKRRAWSSLERQCSITPPFFMVKNLESVDYTREIDIDVKEYKRQGTWRYILIVDMRGNEGVTAAIDMTKLHDKSKAINDETPYYIAASFTEDNFNKMNKFIIGDAKMHGGYVF</sequence>
<name>A0AC35UHU3_9BILA</name>
<evidence type="ECO:0000313" key="1">
    <source>
        <dbReference type="Proteomes" id="UP000095286"/>
    </source>
</evidence>
<dbReference type="WBParaSite" id="RSKR_0001149000.1">
    <property type="protein sequence ID" value="RSKR_0001149000.1"/>
    <property type="gene ID" value="RSKR_0001149000"/>
</dbReference>
<protein>
    <submittedName>
        <fullName evidence="2">Fibronectin type-III domain-containing protein</fullName>
    </submittedName>
</protein>
<accession>A0AC35UHU3</accession>
<evidence type="ECO:0000313" key="2">
    <source>
        <dbReference type="WBParaSite" id="RSKR_0001149000.1"/>
    </source>
</evidence>
<proteinExistence type="predicted"/>